<dbReference type="Pfam" id="PF25873">
    <property type="entry name" value="WHD_MalT"/>
    <property type="match status" value="1"/>
</dbReference>
<dbReference type="EMBL" id="LELK01000001">
    <property type="protein sequence ID" value="KMM39153.1"/>
    <property type="molecule type" value="Genomic_DNA"/>
</dbReference>
<dbReference type="GO" id="GO:0003677">
    <property type="term" value="F:DNA binding"/>
    <property type="evidence" value="ECO:0007669"/>
    <property type="project" value="InterPro"/>
</dbReference>
<dbReference type="Pfam" id="PF03704">
    <property type="entry name" value="BTAD"/>
    <property type="match status" value="1"/>
</dbReference>
<dbReference type="InterPro" id="IPR051677">
    <property type="entry name" value="AfsR-DnrI-RedD_regulator"/>
</dbReference>
<dbReference type="SUPFAM" id="SSF48452">
    <property type="entry name" value="TPR-like"/>
    <property type="match status" value="3"/>
</dbReference>
<keyword evidence="5" id="KW-1185">Reference proteome</keyword>
<dbReference type="AlphaFoldDB" id="A0A0J6D1K0"/>
<dbReference type="Gene3D" id="1.25.40.10">
    <property type="entry name" value="Tetratricopeptide repeat domain"/>
    <property type="match status" value="3"/>
</dbReference>
<dbReference type="InterPro" id="IPR059106">
    <property type="entry name" value="WHD_MalT"/>
</dbReference>
<dbReference type="Gene3D" id="3.40.50.300">
    <property type="entry name" value="P-loop containing nucleotide triphosphate hydrolases"/>
    <property type="match status" value="1"/>
</dbReference>
<dbReference type="STRING" id="157733.AB986_07970"/>
<reference evidence="4" key="1">
    <citation type="submission" date="2015-06" db="EMBL/GenBank/DDBJ databases">
        <authorList>
            <person name="Liu B."/>
            <person name="Wang J."/>
            <person name="Zhu Y."/>
            <person name="Liu G."/>
            <person name="Chen Q."/>
            <person name="Zheng C."/>
            <person name="Che J."/>
            <person name="Ge C."/>
            <person name="Shi H."/>
            <person name="Pan Z."/>
            <person name="Liu X."/>
        </authorList>
    </citation>
    <scope>NUCLEOTIDE SEQUENCE [LARGE SCALE GENOMIC DNA]</scope>
    <source>
        <strain evidence="4">DSM 16346</strain>
    </source>
</reference>
<dbReference type="GO" id="GO:0006355">
    <property type="term" value="P:regulation of DNA-templated transcription"/>
    <property type="evidence" value="ECO:0007669"/>
    <property type="project" value="InterPro"/>
</dbReference>
<dbReference type="InterPro" id="IPR016032">
    <property type="entry name" value="Sig_transdc_resp-reg_C-effctor"/>
</dbReference>
<proteinExistence type="predicted"/>
<dbReference type="PANTHER" id="PTHR35807">
    <property type="entry name" value="TRANSCRIPTIONAL REGULATOR REDD-RELATED"/>
    <property type="match status" value="1"/>
</dbReference>
<dbReference type="SUPFAM" id="SSF46894">
    <property type="entry name" value="C-terminal effector domain of the bipartite response regulators"/>
    <property type="match status" value="1"/>
</dbReference>
<comment type="caution">
    <text evidence="4">The sequence shown here is derived from an EMBL/GenBank/DDBJ whole genome shotgun (WGS) entry which is preliminary data.</text>
</comment>
<sequence>MKGGVWVQPTVPIIETKLVPPALKDTYIYRRSVIKKLKEVMNYPLTIVHAGAGYGKSTIVSQYIKQCKQPVCWYTVTEQDDDIFPFIHYIVYTIRKKFPHFGEELLEVIAQMDYWVSEEDLQLLSALFINECARMNTDFILVIDDFQLVDHVFMINQWIEKFITLLPTNVHLLFSTRMKPKWDILIKLSVSNQMLDINEKDLSLSEEETRVFLTDFYESSMSDEQLEKIHNLTEGWIIAISMIGSQLSQSEEIDSILQFKHTSMDDLFSYLAQEVFTKQSDETQQFLLDSAMFGELEADSCNRILEISNAKTMLDYLFSKNLFFQKVNEGRYRYHGLFKAFLKSRGREQQKKRMRNLQYKWARDLEENNYYEDAIVHYDELEDESSLARVLLKTSERMIRNRQLEALLDQLSSLSKSVKDDKYPLWLYEGEVLRYRSYYDRAFTCYKRAIELGKKADDFIILSKANEGIGNIYLDTIQPGKAERYLAEAIHYLERVNPSHPDKERLFRLLAENLVNSGQAAKAMNWYERSEGNNSWIFGNLDARLLLRTGKIFKSRELLLTRNSSIEQLPQSHRETELLLSLLESLSGNGDRAKDLAQQGIQQGIQHQSPFIEACGWIRMGHAVAISNQYEEKLAINCYETALELMDSIKVERGKAEPLMGLCVMFGRNEMWERAKEYGERALYETKRVKDEWLSTLIKLCIGQSAYYCGELEEAERWLLDTYQSAQLCGDVYAEMLATMWLAFLTKERDDFTNYARAFLQKVQIEEYEFIFAKRTTFGPKDLQQFLPLLLKAKEAGIYETYITNLLDSWGYKHLESHPGYTLRIKTLGEFSVSLGDKVLDYKDWQREKGKELFQYLLIRRNTFVRKEEIFHDVWPEADESSSQRDFKVAFNALNKALEPDRKTRGQPYFVVRQDSSYGFNKTAVIDVDSFHFSHWVTEGLKENRVIQSKKLLEKGLRYYEGDFLPDRQTAWAQSERERLRQLYLRGLEKLAQLFIRLSEFEKAIPICRKIIEVDSLWEEAYRLLMFCYYQRNNRPQAIRLYQDCVVKLREELAVEPMESTRQMYNMICSETVSFTI</sequence>
<dbReference type="InterPro" id="IPR027417">
    <property type="entry name" value="P-loop_NTPase"/>
</dbReference>
<keyword evidence="1" id="KW-0805">Transcription regulation</keyword>
<dbReference type="Proteomes" id="UP000035996">
    <property type="component" value="Unassembled WGS sequence"/>
</dbReference>
<keyword evidence="2" id="KW-0804">Transcription</keyword>
<evidence type="ECO:0000256" key="1">
    <source>
        <dbReference type="ARBA" id="ARBA00023015"/>
    </source>
</evidence>
<dbReference type="InterPro" id="IPR005158">
    <property type="entry name" value="BTAD"/>
</dbReference>
<dbReference type="InterPro" id="IPR011990">
    <property type="entry name" value="TPR-like_helical_dom_sf"/>
</dbReference>
<evidence type="ECO:0000313" key="5">
    <source>
        <dbReference type="Proteomes" id="UP000035996"/>
    </source>
</evidence>
<organism evidence="4 5">
    <name type="scientific">Guptibacillus hwajinpoensis</name>
    <dbReference type="NCBI Taxonomy" id="208199"/>
    <lineage>
        <taxon>Bacteria</taxon>
        <taxon>Bacillati</taxon>
        <taxon>Bacillota</taxon>
        <taxon>Bacilli</taxon>
        <taxon>Bacillales</taxon>
        <taxon>Guptibacillaceae</taxon>
        <taxon>Guptibacillus</taxon>
    </lineage>
</organism>
<evidence type="ECO:0000313" key="4">
    <source>
        <dbReference type="EMBL" id="KMM39153.1"/>
    </source>
</evidence>
<dbReference type="SUPFAM" id="SSF52540">
    <property type="entry name" value="P-loop containing nucleoside triphosphate hydrolases"/>
    <property type="match status" value="1"/>
</dbReference>
<name>A0A0J6D1K0_9BACL</name>
<dbReference type="Gene3D" id="1.10.10.10">
    <property type="entry name" value="Winged helix-like DNA-binding domain superfamily/Winged helix DNA-binding domain"/>
    <property type="match status" value="1"/>
</dbReference>
<dbReference type="PANTHER" id="PTHR35807:SF2">
    <property type="entry name" value="TRANSCRIPTIONAL ACTIVATOR DOMAIN"/>
    <property type="match status" value="1"/>
</dbReference>
<dbReference type="SMART" id="SM00028">
    <property type="entry name" value="TPR"/>
    <property type="match status" value="5"/>
</dbReference>
<protein>
    <recommendedName>
        <fullName evidence="3">Bacterial transcriptional activator domain-containing protein</fullName>
    </recommendedName>
</protein>
<dbReference type="InterPro" id="IPR019734">
    <property type="entry name" value="TPR_rpt"/>
</dbReference>
<gene>
    <name evidence="4" type="ORF">AB986_07970</name>
</gene>
<evidence type="ECO:0000256" key="2">
    <source>
        <dbReference type="ARBA" id="ARBA00023163"/>
    </source>
</evidence>
<dbReference type="PATRIC" id="fig|157733.3.peg.3868"/>
<evidence type="ECO:0000259" key="3">
    <source>
        <dbReference type="SMART" id="SM01043"/>
    </source>
</evidence>
<accession>A0A0J6D1K0</accession>
<dbReference type="SMART" id="SM01043">
    <property type="entry name" value="BTAD"/>
    <property type="match status" value="1"/>
</dbReference>
<feature type="domain" description="Bacterial transcriptional activator" evidence="3">
    <location>
        <begin position="928"/>
        <end position="1069"/>
    </location>
</feature>
<dbReference type="InterPro" id="IPR036388">
    <property type="entry name" value="WH-like_DNA-bd_sf"/>
</dbReference>